<reference evidence="3 4" key="1">
    <citation type="journal article" date="2014" name="Genome Announc.">
        <title>Draft Genome Sequences of Marine Flavobacterium Nonlabens Strains NR17, NR24, NR27, NR32, NR33, and Ara13.</title>
        <authorList>
            <person name="Nakanishi M."/>
            <person name="Meirelles P."/>
            <person name="Suzuki R."/>
            <person name="Takatani N."/>
            <person name="Mino S."/>
            <person name="Suda W."/>
            <person name="Oshima K."/>
            <person name="Hattori M."/>
            <person name="Ohkuma M."/>
            <person name="Hosokawa M."/>
            <person name="Miyashita K."/>
            <person name="Thompson F.L."/>
            <person name="Niwa A."/>
            <person name="Sawabe T."/>
            <person name="Sawabe T."/>
        </authorList>
    </citation>
    <scope>NUCLEOTIDE SEQUENCE [LARGE SCALE GENOMIC DNA]</scope>
    <source>
        <strain evidence="4">JCM19296</strain>
    </source>
</reference>
<evidence type="ECO:0000259" key="2">
    <source>
        <dbReference type="Pfam" id="PF21247"/>
    </source>
</evidence>
<dbReference type="Gene3D" id="3.30.565.60">
    <property type="match status" value="1"/>
</dbReference>
<feature type="domain" description="Filamentation induced by cAMP protein Fic-like C-terminal" evidence="2">
    <location>
        <begin position="512"/>
        <end position="573"/>
    </location>
</feature>
<keyword evidence="3" id="KW-0378">Hydrolase</keyword>
<sequence>MALPININDLVHGQTVEWERLEFKQGWNPEEIVHTICAFANDINNWGGGGYIIVGIAENAGQPVLPPAGLQQNQLDHIQGEIVRLAHQLQPNYFPISQPYVIDGQHILVLWCPAGDNRPYTAPSTQGGKAQRHRYVRSGSRSIVARGVLDVQLTELAARIPFDDRINNQASIDDLDLATIQAYLQEVKSDLYAESTSMSLTEVARAMRIAKGPDEAIRPVNVGLLFFSKTPEAFFPRTQIEIVVHKDDTGKSFKEHIFNGPLHVQLRDALSFIKNNILSEQIVKHKDKAEADRFENYPYTAIEEALSNAVYHKSYEIGSPIEVQIWQDKIEILSYPAPVPPVTNKILETKKRIVARDYRNRRIGDFLKELRLTEGRGTGFPSIYNAMEENGSPAPTFETDDESYVLVTLPARVNDQARDQEQTATTNEATNQVKAPVFNTIEDIIAFSNQVSNQAKGEATVQVNDQASVGASVGAQASDSRDSIDLRNLTDGARDGARDGALKILNDQVHTEVVAILTAVKQWTKRTELFDSIGLTNRTGNRKKYLDPLFEFGWIQIEFPDNMTHPNQRYKITAAGKRILDLITA</sequence>
<keyword evidence="3" id="KW-0547">Nucleotide-binding</keyword>
<keyword evidence="3" id="KW-0347">Helicase</keyword>
<protein>
    <submittedName>
        <fullName evidence="3">ATP-dependent DNA helicase</fullName>
    </submittedName>
</protein>
<dbReference type="EMBL" id="BBLG01000002">
    <property type="protein sequence ID" value="GAK75638.1"/>
    <property type="molecule type" value="Genomic_DNA"/>
</dbReference>
<name>A0A081D9P2_NONUL</name>
<gene>
    <name evidence="3" type="ORF">JCM19296_1230</name>
</gene>
<proteinExistence type="predicted"/>
<dbReference type="GO" id="GO:0004386">
    <property type="term" value="F:helicase activity"/>
    <property type="evidence" value="ECO:0007669"/>
    <property type="project" value="UniProtKB-KW"/>
</dbReference>
<keyword evidence="3" id="KW-0067">ATP-binding</keyword>
<dbReference type="Pfam" id="PF13749">
    <property type="entry name" value="HATPase_c_4"/>
    <property type="match status" value="1"/>
</dbReference>
<evidence type="ECO:0000313" key="3">
    <source>
        <dbReference type="EMBL" id="GAK75638.1"/>
    </source>
</evidence>
<feature type="domain" description="Schlafen AlbA-2" evidence="1">
    <location>
        <begin position="17"/>
        <end position="142"/>
    </location>
</feature>
<dbReference type="Gene3D" id="3.30.950.30">
    <property type="entry name" value="Schlafen, AAA domain"/>
    <property type="match status" value="1"/>
</dbReference>
<dbReference type="InterPro" id="IPR038461">
    <property type="entry name" value="Schlafen_AlbA_2_dom_sf"/>
</dbReference>
<organism evidence="3 4">
    <name type="scientific">Nonlabens ulvanivorans</name>
    <name type="common">Persicivirga ulvanivorans</name>
    <dbReference type="NCBI Taxonomy" id="906888"/>
    <lineage>
        <taxon>Bacteria</taxon>
        <taxon>Pseudomonadati</taxon>
        <taxon>Bacteroidota</taxon>
        <taxon>Flavobacteriia</taxon>
        <taxon>Flavobacteriales</taxon>
        <taxon>Flavobacteriaceae</taxon>
        <taxon>Nonlabens</taxon>
    </lineage>
</organism>
<dbReference type="Proteomes" id="UP000028980">
    <property type="component" value="Unassembled WGS sequence"/>
</dbReference>
<dbReference type="AlphaFoldDB" id="A0A081D9P2"/>
<comment type="caution">
    <text evidence="3">The sequence shown here is derived from an EMBL/GenBank/DDBJ whole genome shotgun (WGS) entry which is preliminary data.</text>
</comment>
<evidence type="ECO:0000313" key="4">
    <source>
        <dbReference type="Proteomes" id="UP000028980"/>
    </source>
</evidence>
<dbReference type="PANTHER" id="PTHR30595:SF6">
    <property type="entry name" value="SCHLAFEN ALBA-2 DOMAIN-CONTAINING PROTEIN"/>
    <property type="match status" value="1"/>
</dbReference>
<dbReference type="Pfam" id="PF04326">
    <property type="entry name" value="SLFN_AlbA_2"/>
    <property type="match status" value="1"/>
</dbReference>
<evidence type="ECO:0000259" key="1">
    <source>
        <dbReference type="Pfam" id="PF04326"/>
    </source>
</evidence>
<dbReference type="InterPro" id="IPR049514">
    <property type="entry name" value="Fic-like_C"/>
</dbReference>
<dbReference type="InterPro" id="IPR007421">
    <property type="entry name" value="Schlafen_AlbA_2_dom"/>
</dbReference>
<dbReference type="InterPro" id="IPR038475">
    <property type="entry name" value="RecG_C_sf"/>
</dbReference>
<dbReference type="PANTHER" id="PTHR30595">
    <property type="entry name" value="GLPR-RELATED TRANSCRIPTIONAL REPRESSOR"/>
    <property type="match status" value="1"/>
</dbReference>
<dbReference type="Pfam" id="PF21247">
    <property type="entry name" value="Fic-like_C"/>
    <property type="match status" value="1"/>
</dbReference>
<accession>A0A081D9P2</accession>